<gene>
    <name evidence="1" type="ORF">LSG31_05490</name>
</gene>
<dbReference type="Proteomes" id="UP000830167">
    <property type="component" value="Chromosome"/>
</dbReference>
<dbReference type="RefSeq" id="WP_347438390.1">
    <property type="nucleotide sequence ID" value="NZ_CP089291.1"/>
</dbReference>
<name>A0ABY4CR33_9BACL</name>
<evidence type="ECO:0000313" key="2">
    <source>
        <dbReference type="Proteomes" id="UP000830167"/>
    </source>
</evidence>
<accession>A0ABY4CR33</accession>
<proteinExistence type="predicted"/>
<organism evidence="1 2">
    <name type="scientific">Fodinisporobacter ferrooxydans</name>
    <dbReference type="NCBI Taxonomy" id="2901836"/>
    <lineage>
        <taxon>Bacteria</taxon>
        <taxon>Bacillati</taxon>
        <taxon>Bacillota</taxon>
        <taxon>Bacilli</taxon>
        <taxon>Bacillales</taxon>
        <taxon>Alicyclobacillaceae</taxon>
        <taxon>Fodinisporobacter</taxon>
    </lineage>
</organism>
<protein>
    <submittedName>
        <fullName evidence="1">Calcium-binding protein</fullName>
    </submittedName>
</protein>
<keyword evidence="2" id="KW-1185">Reference proteome</keyword>
<dbReference type="EMBL" id="CP089291">
    <property type="protein sequence ID" value="UOF91701.1"/>
    <property type="molecule type" value="Genomic_DNA"/>
</dbReference>
<sequence length="127" mass="14730">MVEPWERRVADILGIDINRKQAGEISAGLPEVSMDNLERYQLYLKHNLNFPFEATFDLETGPFETTSHRVKVIGLEDMIDDFYGLLCTAKEGRRKRIVAVAEPLVLAKTDPNYQLIDDYLSWFCNYR</sequence>
<dbReference type="InterPro" id="IPR020994">
    <property type="entry name" value="Uncharacterised_Ca-bd_CcbP"/>
</dbReference>
<dbReference type="Pfam" id="PF11535">
    <property type="entry name" value="Calci_bind_CcbP"/>
    <property type="match status" value="1"/>
</dbReference>
<reference evidence="1" key="1">
    <citation type="submission" date="2021-12" db="EMBL/GenBank/DDBJ databases">
        <title>Alicyclobacillaceae gen. nov., sp. nov., isolated from chalcocite enrichment system.</title>
        <authorList>
            <person name="Jiang Z."/>
        </authorList>
    </citation>
    <scope>NUCLEOTIDE SEQUENCE</scope>
    <source>
        <strain evidence="1">MYW30-H2</strain>
    </source>
</reference>
<evidence type="ECO:0000313" key="1">
    <source>
        <dbReference type="EMBL" id="UOF91701.1"/>
    </source>
</evidence>